<dbReference type="CDD" id="cd06161">
    <property type="entry name" value="S2P-M50_SpoIVFB"/>
    <property type="match status" value="1"/>
</dbReference>
<evidence type="ECO:0000256" key="4">
    <source>
        <dbReference type="ARBA" id="ARBA00022670"/>
    </source>
</evidence>
<keyword evidence="15" id="KW-1185">Reference proteome</keyword>
<evidence type="ECO:0000256" key="8">
    <source>
        <dbReference type="ARBA" id="ARBA00022833"/>
    </source>
</evidence>
<sequence>MNNNKQFPPIHIHPIVFFFFIIAAITGMLVEWCIIFFIVFIHELGHFLCARYYGWKIKRIYLWIFGGVMEVEKDREVPMKEEWLVIISGPLQHVILFFFFSIIGMLELLPDQTIQIAMYYNLFILLGNLIPILPLDGGKMLHLLCQHQFPYYIANCITIVISVFLIVLTCSIAYVTKFLTLSLFMLFIFLFWENRLEWKRRHYTFWHFLLLRCTALLENKRQQVIFSESQVSLFSLFRQFYRNRNNVIWINGRSEELSERDCLHFFLKNKNYHITLKQIMDEKKEVDYG</sequence>
<keyword evidence="5 12" id="KW-0812">Transmembrane</keyword>
<dbReference type="GO" id="GO:0016787">
    <property type="term" value="F:hydrolase activity"/>
    <property type="evidence" value="ECO:0007669"/>
    <property type="project" value="UniProtKB-KW"/>
</dbReference>
<evidence type="ECO:0000256" key="10">
    <source>
        <dbReference type="ARBA" id="ARBA00023049"/>
    </source>
</evidence>
<keyword evidence="10" id="KW-0482">Metalloprotease</keyword>
<dbReference type="PANTHER" id="PTHR39188:SF3">
    <property type="entry name" value="STAGE IV SPORULATION PROTEIN FB"/>
    <property type="match status" value="1"/>
</dbReference>
<comment type="similarity">
    <text evidence="3">Belongs to the peptidase M50B family.</text>
</comment>
<evidence type="ECO:0000256" key="6">
    <source>
        <dbReference type="ARBA" id="ARBA00022723"/>
    </source>
</evidence>
<protein>
    <submittedName>
        <fullName evidence="14">M50 family metallopeptidase</fullName>
        <ecNumber evidence="14">3.4.24.-</ecNumber>
    </submittedName>
</protein>
<evidence type="ECO:0000256" key="5">
    <source>
        <dbReference type="ARBA" id="ARBA00022692"/>
    </source>
</evidence>
<evidence type="ECO:0000259" key="13">
    <source>
        <dbReference type="Pfam" id="PF02163"/>
    </source>
</evidence>
<feature type="transmembrane region" description="Helical" evidence="12">
    <location>
        <begin position="83"/>
        <end position="106"/>
    </location>
</feature>
<evidence type="ECO:0000256" key="11">
    <source>
        <dbReference type="ARBA" id="ARBA00023136"/>
    </source>
</evidence>
<comment type="subcellular location">
    <subcellularLocation>
        <location evidence="2">Membrane</location>
        <topology evidence="2">Multi-pass membrane protein</topology>
    </subcellularLocation>
</comment>
<feature type="transmembrane region" description="Helical" evidence="12">
    <location>
        <begin position="149"/>
        <end position="168"/>
    </location>
</feature>
<keyword evidence="8" id="KW-0862">Zinc</keyword>
<evidence type="ECO:0000256" key="3">
    <source>
        <dbReference type="ARBA" id="ARBA00007931"/>
    </source>
</evidence>
<feature type="transmembrane region" description="Helical" evidence="12">
    <location>
        <begin position="174"/>
        <end position="192"/>
    </location>
</feature>
<proteinExistence type="inferred from homology"/>
<keyword evidence="4" id="KW-0645">Protease</keyword>
<evidence type="ECO:0000256" key="9">
    <source>
        <dbReference type="ARBA" id="ARBA00022989"/>
    </source>
</evidence>
<evidence type="ECO:0000313" key="15">
    <source>
        <dbReference type="Proteomes" id="UP001595880"/>
    </source>
</evidence>
<comment type="caution">
    <text evidence="14">The sequence shown here is derived from an EMBL/GenBank/DDBJ whole genome shotgun (WGS) entry which is preliminary data.</text>
</comment>
<feature type="transmembrane region" description="Helical" evidence="12">
    <location>
        <begin position="118"/>
        <end position="137"/>
    </location>
</feature>
<dbReference type="InterPro" id="IPR008915">
    <property type="entry name" value="Peptidase_M50"/>
</dbReference>
<dbReference type="EC" id="3.4.24.-" evidence="14"/>
<feature type="transmembrane region" description="Helical" evidence="12">
    <location>
        <begin position="15"/>
        <end position="41"/>
    </location>
</feature>
<accession>A0ABV8VV11</accession>
<evidence type="ECO:0000313" key="14">
    <source>
        <dbReference type="EMBL" id="MFC4388358.1"/>
    </source>
</evidence>
<keyword evidence="6" id="KW-0479">Metal-binding</keyword>
<reference evidence="15" key="1">
    <citation type="journal article" date="2019" name="Int. J. Syst. Evol. Microbiol.">
        <title>The Global Catalogue of Microorganisms (GCM) 10K type strain sequencing project: providing services to taxonomists for standard genome sequencing and annotation.</title>
        <authorList>
            <consortium name="The Broad Institute Genomics Platform"/>
            <consortium name="The Broad Institute Genome Sequencing Center for Infectious Disease"/>
            <person name="Wu L."/>
            <person name="Ma J."/>
        </authorList>
    </citation>
    <scope>NUCLEOTIDE SEQUENCE [LARGE SCALE GENOMIC DNA]</scope>
    <source>
        <strain evidence="15">KACC 14058</strain>
    </source>
</reference>
<evidence type="ECO:0000256" key="7">
    <source>
        <dbReference type="ARBA" id="ARBA00022801"/>
    </source>
</evidence>
<keyword evidence="9 12" id="KW-1133">Transmembrane helix</keyword>
<dbReference type="EMBL" id="JBHSDV010000003">
    <property type="protein sequence ID" value="MFC4388358.1"/>
    <property type="molecule type" value="Genomic_DNA"/>
</dbReference>
<name>A0ABV8VV11_9BACI</name>
<evidence type="ECO:0000256" key="12">
    <source>
        <dbReference type="SAM" id="Phobius"/>
    </source>
</evidence>
<comment type="cofactor">
    <cofactor evidence="1">
        <name>Zn(2+)</name>
        <dbReference type="ChEBI" id="CHEBI:29105"/>
    </cofactor>
</comment>
<dbReference type="PANTHER" id="PTHR39188">
    <property type="entry name" value="MEMBRANE-ASSOCIATED ZINC METALLOPROTEASE M50B"/>
    <property type="match status" value="1"/>
</dbReference>
<feature type="domain" description="Peptidase M50" evidence="13">
    <location>
        <begin position="34"/>
        <end position="104"/>
    </location>
</feature>
<evidence type="ECO:0000256" key="1">
    <source>
        <dbReference type="ARBA" id="ARBA00001947"/>
    </source>
</evidence>
<organism evidence="14 15">
    <name type="scientific">Gracilibacillus marinus</name>
    <dbReference type="NCBI Taxonomy" id="630535"/>
    <lineage>
        <taxon>Bacteria</taxon>
        <taxon>Bacillati</taxon>
        <taxon>Bacillota</taxon>
        <taxon>Bacilli</taxon>
        <taxon>Bacillales</taxon>
        <taxon>Bacillaceae</taxon>
        <taxon>Gracilibacillus</taxon>
    </lineage>
</organism>
<dbReference type="Pfam" id="PF02163">
    <property type="entry name" value="Peptidase_M50"/>
    <property type="match status" value="1"/>
</dbReference>
<dbReference type="RefSeq" id="WP_390199322.1">
    <property type="nucleotide sequence ID" value="NZ_JBHSDV010000003.1"/>
</dbReference>
<keyword evidence="11 12" id="KW-0472">Membrane</keyword>
<dbReference type="Proteomes" id="UP001595880">
    <property type="component" value="Unassembled WGS sequence"/>
</dbReference>
<gene>
    <name evidence="14" type="ORF">ACFOZ1_11160</name>
</gene>
<keyword evidence="7 14" id="KW-0378">Hydrolase</keyword>
<evidence type="ECO:0000256" key="2">
    <source>
        <dbReference type="ARBA" id="ARBA00004141"/>
    </source>
</evidence>